<protein>
    <submittedName>
        <fullName evidence="1">Uncharacterized protein</fullName>
    </submittedName>
</protein>
<name>A0A3S5AWS7_9PLAT</name>
<evidence type="ECO:0000313" key="2">
    <source>
        <dbReference type="Proteomes" id="UP000784294"/>
    </source>
</evidence>
<organism evidence="1 2">
    <name type="scientific">Protopolystoma xenopodis</name>
    <dbReference type="NCBI Taxonomy" id="117903"/>
    <lineage>
        <taxon>Eukaryota</taxon>
        <taxon>Metazoa</taxon>
        <taxon>Spiralia</taxon>
        <taxon>Lophotrochozoa</taxon>
        <taxon>Platyhelminthes</taxon>
        <taxon>Monogenea</taxon>
        <taxon>Polyopisthocotylea</taxon>
        <taxon>Polystomatidea</taxon>
        <taxon>Polystomatidae</taxon>
        <taxon>Protopolystoma</taxon>
    </lineage>
</organism>
<dbReference type="EMBL" id="CAAALY010113410">
    <property type="protein sequence ID" value="VEL30575.1"/>
    <property type="molecule type" value="Genomic_DNA"/>
</dbReference>
<keyword evidence="2" id="KW-1185">Reference proteome</keyword>
<evidence type="ECO:0000313" key="1">
    <source>
        <dbReference type="EMBL" id="VEL30575.1"/>
    </source>
</evidence>
<gene>
    <name evidence="1" type="ORF">PXEA_LOCUS24015</name>
</gene>
<proteinExistence type="predicted"/>
<accession>A0A3S5AWS7</accession>
<dbReference type="AlphaFoldDB" id="A0A3S5AWS7"/>
<reference evidence="1" key="1">
    <citation type="submission" date="2018-11" db="EMBL/GenBank/DDBJ databases">
        <authorList>
            <consortium name="Pathogen Informatics"/>
        </authorList>
    </citation>
    <scope>NUCLEOTIDE SEQUENCE</scope>
</reference>
<dbReference type="Proteomes" id="UP000784294">
    <property type="component" value="Unassembled WGS sequence"/>
</dbReference>
<comment type="caution">
    <text evidence="1">The sequence shown here is derived from an EMBL/GenBank/DDBJ whole genome shotgun (WGS) entry which is preliminary data.</text>
</comment>
<sequence length="121" mass="13682">MLVSDLDELRDLVNLLITGLDHLPGANDLRFAVKTIDKRLTSLQTICMERKSSLATVINHLVEMASLESHLYSWIDKCSNFLDSTFSSEVPIVKDLPAALGLDYLEQVGFLWLFMLYSLSF</sequence>
<dbReference type="SUPFAM" id="SSF46966">
    <property type="entry name" value="Spectrin repeat"/>
    <property type="match status" value="1"/>
</dbReference>